<dbReference type="SUPFAM" id="SSF54427">
    <property type="entry name" value="NTF2-like"/>
    <property type="match status" value="1"/>
</dbReference>
<dbReference type="Gene3D" id="3.10.450.50">
    <property type="match status" value="1"/>
</dbReference>
<dbReference type="InterPro" id="IPR032710">
    <property type="entry name" value="NTF2-like_dom_sf"/>
</dbReference>
<dbReference type="Proteomes" id="UP000092024">
    <property type="component" value="Unassembled WGS sequence"/>
</dbReference>
<dbReference type="STRING" id="1844972.A7K91_22495"/>
<name>A0A1A5YPX6_9BACL</name>
<comment type="caution">
    <text evidence="2">The sequence shown here is derived from an EMBL/GenBank/DDBJ whole genome shotgun (WGS) entry which is preliminary data.</text>
</comment>
<evidence type="ECO:0000259" key="1">
    <source>
        <dbReference type="Pfam" id="PF14534"/>
    </source>
</evidence>
<reference evidence="2 3" key="1">
    <citation type="submission" date="2016-05" db="EMBL/GenBank/DDBJ databases">
        <title>Paenibacillus oryzae. sp. nov., isolated from the rice root.</title>
        <authorList>
            <person name="Zhang J."/>
            <person name="Zhang X."/>
        </authorList>
    </citation>
    <scope>NUCLEOTIDE SEQUENCE [LARGE SCALE GENOMIC DNA]</scope>
    <source>
        <strain evidence="2 3">1DrF-4</strain>
    </source>
</reference>
<evidence type="ECO:0000313" key="2">
    <source>
        <dbReference type="EMBL" id="OBR67649.1"/>
    </source>
</evidence>
<evidence type="ECO:0000313" key="3">
    <source>
        <dbReference type="Proteomes" id="UP000092024"/>
    </source>
</evidence>
<dbReference type="InterPro" id="IPR027843">
    <property type="entry name" value="DUF4440"/>
</dbReference>
<keyword evidence="3" id="KW-1185">Reference proteome</keyword>
<protein>
    <submittedName>
        <fullName evidence="2">DUF4440 domain-containing protein</fullName>
    </submittedName>
</protein>
<gene>
    <name evidence="2" type="ORF">A7K91_22495</name>
</gene>
<proteinExistence type="predicted"/>
<sequence length="123" mass="14345">MFPEAVLEQYIKATNTHDFSEVARLLHPDAVYWFGDKECRTMDEIQAYFEQAWRSIQDEKYSASQVQWVVKTDGAATCIYYYHYEGYFQGKFVQGGGRATNVFLKDEQGDWRLVHEHLSGFPG</sequence>
<dbReference type="OrthoDB" id="9152983at2"/>
<feature type="domain" description="DUF4440" evidence="1">
    <location>
        <begin position="5"/>
        <end position="113"/>
    </location>
</feature>
<accession>A0A1A5YPX6</accession>
<dbReference type="EMBL" id="LYPA01000032">
    <property type="protein sequence ID" value="OBR67649.1"/>
    <property type="molecule type" value="Genomic_DNA"/>
</dbReference>
<dbReference type="AlphaFoldDB" id="A0A1A5YPX6"/>
<dbReference type="Pfam" id="PF14534">
    <property type="entry name" value="DUF4440"/>
    <property type="match status" value="1"/>
</dbReference>
<dbReference type="RefSeq" id="WP_068680530.1">
    <property type="nucleotide sequence ID" value="NZ_LYPA01000032.1"/>
</dbReference>
<organism evidence="2 3">
    <name type="scientific">Paenibacillus oryzae</name>
    <dbReference type="NCBI Taxonomy" id="1844972"/>
    <lineage>
        <taxon>Bacteria</taxon>
        <taxon>Bacillati</taxon>
        <taxon>Bacillota</taxon>
        <taxon>Bacilli</taxon>
        <taxon>Bacillales</taxon>
        <taxon>Paenibacillaceae</taxon>
        <taxon>Paenibacillus</taxon>
    </lineage>
</organism>